<evidence type="ECO:0000313" key="3">
    <source>
        <dbReference type="Proteomes" id="UP001500037"/>
    </source>
</evidence>
<dbReference type="Proteomes" id="UP001500037">
    <property type="component" value="Unassembled WGS sequence"/>
</dbReference>
<sequence>MTPGPCGNCAVGTPAGPTASCARDSHGVIMTCDPVRTGIPIPRTDTPTPFVPQSLPPTWPVP</sequence>
<accession>A0ABN1WEK0</accession>
<evidence type="ECO:0000313" key="2">
    <source>
        <dbReference type="EMBL" id="GAA1247871.1"/>
    </source>
</evidence>
<keyword evidence="3" id="KW-1185">Reference proteome</keyword>
<protein>
    <submittedName>
        <fullName evidence="2">Uncharacterized protein</fullName>
    </submittedName>
</protein>
<name>A0ABN1WEK0_9ACTN</name>
<reference evidence="2 3" key="1">
    <citation type="journal article" date="2019" name="Int. J. Syst. Evol. Microbiol.">
        <title>The Global Catalogue of Microorganisms (GCM) 10K type strain sequencing project: providing services to taxonomists for standard genome sequencing and annotation.</title>
        <authorList>
            <consortium name="The Broad Institute Genomics Platform"/>
            <consortium name="The Broad Institute Genome Sequencing Center for Infectious Disease"/>
            <person name="Wu L."/>
            <person name="Ma J."/>
        </authorList>
    </citation>
    <scope>NUCLEOTIDE SEQUENCE [LARGE SCALE GENOMIC DNA]</scope>
    <source>
        <strain evidence="2 3">JCM 13004</strain>
    </source>
</reference>
<organism evidence="2 3">
    <name type="scientific">Kitasatospora nipponensis</name>
    <dbReference type="NCBI Taxonomy" id="258049"/>
    <lineage>
        <taxon>Bacteria</taxon>
        <taxon>Bacillati</taxon>
        <taxon>Actinomycetota</taxon>
        <taxon>Actinomycetes</taxon>
        <taxon>Kitasatosporales</taxon>
        <taxon>Streptomycetaceae</taxon>
        <taxon>Kitasatospora</taxon>
    </lineage>
</organism>
<comment type="caution">
    <text evidence="2">The sequence shown here is derived from an EMBL/GenBank/DDBJ whole genome shotgun (WGS) entry which is preliminary data.</text>
</comment>
<proteinExistence type="predicted"/>
<dbReference type="EMBL" id="BAAALF010000081">
    <property type="protein sequence ID" value="GAA1247871.1"/>
    <property type="molecule type" value="Genomic_DNA"/>
</dbReference>
<gene>
    <name evidence="2" type="ORF">GCM10009665_43480</name>
</gene>
<feature type="region of interest" description="Disordered" evidence="1">
    <location>
        <begin position="39"/>
        <end position="62"/>
    </location>
</feature>
<evidence type="ECO:0000256" key="1">
    <source>
        <dbReference type="SAM" id="MobiDB-lite"/>
    </source>
</evidence>